<gene>
    <name evidence="2" type="ORF">RDWZM_009488</name>
</gene>
<comment type="caution">
    <text evidence="2">The sequence shown here is derived from an EMBL/GenBank/DDBJ whole genome shotgun (WGS) entry which is preliminary data.</text>
</comment>
<evidence type="ECO:0000313" key="3">
    <source>
        <dbReference type="Proteomes" id="UP001142055"/>
    </source>
</evidence>
<organism evidence="2 3">
    <name type="scientific">Blomia tropicalis</name>
    <name type="common">Mite</name>
    <dbReference type="NCBI Taxonomy" id="40697"/>
    <lineage>
        <taxon>Eukaryota</taxon>
        <taxon>Metazoa</taxon>
        <taxon>Ecdysozoa</taxon>
        <taxon>Arthropoda</taxon>
        <taxon>Chelicerata</taxon>
        <taxon>Arachnida</taxon>
        <taxon>Acari</taxon>
        <taxon>Acariformes</taxon>
        <taxon>Sarcoptiformes</taxon>
        <taxon>Astigmata</taxon>
        <taxon>Glycyphagoidea</taxon>
        <taxon>Echimyopodidae</taxon>
        <taxon>Blomia</taxon>
    </lineage>
</organism>
<protein>
    <submittedName>
        <fullName evidence="2">Uncharacterized protein</fullName>
    </submittedName>
</protein>
<evidence type="ECO:0000313" key="2">
    <source>
        <dbReference type="EMBL" id="KAJ6218331.1"/>
    </source>
</evidence>
<sequence>LDIMKTIEPTWWSSELTPDYLTGACVLVTKTSDEKQWRTNGEDQWRGPMARTNGEDQWLKTNGLKPMEKPNGENKWRRRRKNKWFGK</sequence>
<dbReference type="EMBL" id="JAPWDV010000003">
    <property type="protein sequence ID" value="KAJ6218331.1"/>
    <property type="molecule type" value="Genomic_DNA"/>
</dbReference>
<accession>A0A9Q0RL44</accession>
<dbReference type="AlphaFoldDB" id="A0A9Q0RL44"/>
<name>A0A9Q0RL44_BLOTA</name>
<feature type="region of interest" description="Disordered" evidence="1">
    <location>
        <begin position="39"/>
        <end position="87"/>
    </location>
</feature>
<feature type="compositionally biased region" description="Basic residues" evidence="1">
    <location>
        <begin position="76"/>
        <end position="87"/>
    </location>
</feature>
<feature type="non-terminal residue" evidence="2">
    <location>
        <position position="1"/>
    </location>
</feature>
<reference evidence="2" key="1">
    <citation type="submission" date="2022-12" db="EMBL/GenBank/DDBJ databases">
        <title>Genome assemblies of Blomia tropicalis.</title>
        <authorList>
            <person name="Cui Y."/>
        </authorList>
    </citation>
    <scope>NUCLEOTIDE SEQUENCE</scope>
    <source>
        <tissue evidence="2">Adult mites</tissue>
    </source>
</reference>
<proteinExistence type="predicted"/>
<feature type="compositionally biased region" description="Basic and acidic residues" evidence="1">
    <location>
        <begin position="66"/>
        <end position="75"/>
    </location>
</feature>
<keyword evidence="3" id="KW-1185">Reference proteome</keyword>
<evidence type="ECO:0000256" key="1">
    <source>
        <dbReference type="SAM" id="MobiDB-lite"/>
    </source>
</evidence>
<dbReference type="Proteomes" id="UP001142055">
    <property type="component" value="Chromosome 3"/>
</dbReference>